<dbReference type="STRING" id="1224162.B840_07340"/>
<reference evidence="3 4" key="1">
    <citation type="submission" date="2014-05" db="EMBL/GenBank/DDBJ databases">
        <title>Complete genome sequence of Corynebacterium marinum DSM 44953.</title>
        <authorList>
            <person name="Schaffert L."/>
            <person name="Albersmeier A."/>
            <person name="Kalinowski J."/>
            <person name="Ruckert C."/>
        </authorList>
    </citation>
    <scope>NUCLEOTIDE SEQUENCE [LARGE SCALE GENOMIC DNA]</scope>
    <source>
        <strain evidence="3 4">DSM 44953</strain>
    </source>
</reference>
<keyword evidence="2" id="KW-0812">Transmembrane</keyword>
<accession>A0A0B6TWD8</accession>
<feature type="transmembrane region" description="Helical" evidence="2">
    <location>
        <begin position="77"/>
        <end position="98"/>
    </location>
</feature>
<sequence>MTAFLHRSRPGESPSTSLQGPVRAAAVWEPSGFHEPAASVRGIRTLRRVDRTQGREENEGQWEHVARAQGRHWQETGLTYLLGALLGLAVVSASLLGAGDEPAPGSPGYPADSGSWTVQQAR</sequence>
<dbReference type="KEGG" id="cmq:B840_07340"/>
<dbReference type="RefSeq" id="WP_042621591.1">
    <property type="nucleotide sequence ID" value="NZ_CP007790.1"/>
</dbReference>
<dbReference type="AlphaFoldDB" id="A0A0B6TWD8"/>
<dbReference type="EMBL" id="CP007790">
    <property type="protein sequence ID" value="AJK69066.1"/>
    <property type="molecule type" value="Genomic_DNA"/>
</dbReference>
<dbReference type="Proteomes" id="UP000031928">
    <property type="component" value="Chromosome"/>
</dbReference>
<evidence type="ECO:0000313" key="4">
    <source>
        <dbReference type="Proteomes" id="UP000031928"/>
    </source>
</evidence>
<protein>
    <submittedName>
        <fullName evidence="3">Uncharacterized protein</fullName>
    </submittedName>
</protein>
<feature type="region of interest" description="Disordered" evidence="1">
    <location>
        <begin position="1"/>
        <end position="21"/>
    </location>
</feature>
<evidence type="ECO:0000256" key="2">
    <source>
        <dbReference type="SAM" id="Phobius"/>
    </source>
</evidence>
<dbReference type="OrthoDB" id="10005906at2"/>
<proteinExistence type="predicted"/>
<organism evidence="3 4">
    <name type="scientific">Corynebacterium marinum DSM 44953</name>
    <dbReference type="NCBI Taxonomy" id="1224162"/>
    <lineage>
        <taxon>Bacteria</taxon>
        <taxon>Bacillati</taxon>
        <taxon>Actinomycetota</taxon>
        <taxon>Actinomycetes</taxon>
        <taxon>Mycobacteriales</taxon>
        <taxon>Corynebacteriaceae</taxon>
        <taxon>Corynebacterium</taxon>
    </lineage>
</organism>
<evidence type="ECO:0000313" key="3">
    <source>
        <dbReference type="EMBL" id="AJK69066.1"/>
    </source>
</evidence>
<evidence type="ECO:0000256" key="1">
    <source>
        <dbReference type="SAM" id="MobiDB-lite"/>
    </source>
</evidence>
<name>A0A0B6TWD8_9CORY</name>
<gene>
    <name evidence="3" type="ORF">B840_07340</name>
</gene>
<keyword evidence="2" id="KW-0472">Membrane</keyword>
<keyword evidence="2" id="KW-1133">Transmembrane helix</keyword>
<keyword evidence="4" id="KW-1185">Reference proteome</keyword>
<dbReference type="HOGENOM" id="CLU_2057441_0_0_11"/>
<feature type="region of interest" description="Disordered" evidence="1">
    <location>
        <begin position="97"/>
        <end position="122"/>
    </location>
</feature>